<dbReference type="InterPro" id="IPR003594">
    <property type="entry name" value="HATPase_dom"/>
</dbReference>
<dbReference type="PROSITE" id="PS50110">
    <property type="entry name" value="RESPONSE_REGULATORY"/>
    <property type="match status" value="3"/>
</dbReference>
<dbReference type="InterPro" id="IPR004358">
    <property type="entry name" value="Sig_transdc_His_kin-like_C"/>
</dbReference>
<dbReference type="Pfam" id="PF02518">
    <property type="entry name" value="HATPase_c"/>
    <property type="match status" value="1"/>
</dbReference>
<evidence type="ECO:0000256" key="4">
    <source>
        <dbReference type="PROSITE-ProRule" id="PRU00169"/>
    </source>
</evidence>
<dbReference type="SMART" id="SM00387">
    <property type="entry name" value="HATPase_c"/>
    <property type="match status" value="1"/>
</dbReference>
<comment type="caution">
    <text evidence="7">The sequence shown here is derived from an EMBL/GenBank/DDBJ whole genome shotgun (WGS) entry which is preliminary data.</text>
</comment>
<dbReference type="SMART" id="SM00065">
    <property type="entry name" value="GAF"/>
    <property type="match status" value="1"/>
</dbReference>
<dbReference type="SUPFAM" id="SSF47384">
    <property type="entry name" value="Homodimeric domain of signal transducing histidine kinase"/>
    <property type="match status" value="1"/>
</dbReference>
<feature type="domain" description="Response regulatory" evidence="6">
    <location>
        <begin position="603"/>
        <end position="730"/>
    </location>
</feature>
<dbReference type="CDD" id="cd17546">
    <property type="entry name" value="REC_hyHK_CKI1_RcsC-like"/>
    <property type="match status" value="1"/>
</dbReference>
<dbReference type="SUPFAM" id="SSF55874">
    <property type="entry name" value="ATPase domain of HSP90 chaperone/DNA topoisomerase II/histidine kinase"/>
    <property type="match status" value="1"/>
</dbReference>
<feature type="domain" description="Response regulatory" evidence="6">
    <location>
        <begin position="858"/>
        <end position="994"/>
    </location>
</feature>
<comment type="caution">
    <text evidence="4">Lacks conserved residue(s) required for the propagation of feature annotation.</text>
</comment>
<dbReference type="PRINTS" id="PR00344">
    <property type="entry name" value="BCTRLSENSOR"/>
</dbReference>
<dbReference type="SMART" id="SM00388">
    <property type="entry name" value="HisKA"/>
    <property type="match status" value="1"/>
</dbReference>
<dbReference type="Gene3D" id="3.30.565.10">
    <property type="entry name" value="Histidine kinase-like ATPase, C-terminal domain"/>
    <property type="match status" value="1"/>
</dbReference>
<keyword evidence="1 4" id="KW-0597">Phosphoprotein</keyword>
<protein>
    <submittedName>
        <fullName evidence="7">2564_t:CDS:1</fullName>
    </submittedName>
</protein>
<feature type="domain" description="Histidine kinase" evidence="5">
    <location>
        <begin position="324"/>
        <end position="566"/>
    </location>
</feature>
<dbReference type="SUPFAM" id="SSF55781">
    <property type="entry name" value="GAF domain-like"/>
    <property type="match status" value="1"/>
</dbReference>
<dbReference type="Pfam" id="PF00512">
    <property type="entry name" value="HisKA"/>
    <property type="match status" value="1"/>
</dbReference>
<evidence type="ECO:0000256" key="3">
    <source>
        <dbReference type="ARBA" id="ARBA00022777"/>
    </source>
</evidence>
<name>A0A9N8VBH3_9GLOM</name>
<dbReference type="AlphaFoldDB" id="A0A9N8VBH3"/>
<feature type="domain" description="Response regulatory" evidence="6">
    <location>
        <begin position="1"/>
        <end position="62"/>
    </location>
</feature>
<keyword evidence="8" id="KW-1185">Reference proteome</keyword>
<evidence type="ECO:0000256" key="2">
    <source>
        <dbReference type="ARBA" id="ARBA00022679"/>
    </source>
</evidence>
<dbReference type="InterPro" id="IPR029016">
    <property type="entry name" value="GAF-like_dom_sf"/>
</dbReference>
<dbReference type="EMBL" id="CAJVPQ010000089">
    <property type="protein sequence ID" value="CAG8444813.1"/>
    <property type="molecule type" value="Genomic_DNA"/>
</dbReference>
<accession>A0A9N8VBH3</accession>
<dbReference type="Gene3D" id="1.10.287.130">
    <property type="match status" value="1"/>
</dbReference>
<dbReference type="InterPro" id="IPR005467">
    <property type="entry name" value="His_kinase_dom"/>
</dbReference>
<gene>
    <name evidence="7" type="ORF">FCALED_LOCUS817</name>
</gene>
<dbReference type="InterPro" id="IPR003018">
    <property type="entry name" value="GAF"/>
</dbReference>
<dbReference type="Pfam" id="PF01590">
    <property type="entry name" value="GAF"/>
    <property type="match status" value="1"/>
</dbReference>
<dbReference type="OrthoDB" id="5378913at2759"/>
<dbReference type="InterPro" id="IPR036097">
    <property type="entry name" value="HisK_dim/P_sf"/>
</dbReference>
<dbReference type="Pfam" id="PF00072">
    <property type="entry name" value="Response_reg"/>
    <property type="match status" value="2"/>
</dbReference>
<keyword evidence="2" id="KW-0808">Transferase</keyword>
<dbReference type="PROSITE" id="PS50109">
    <property type="entry name" value="HIS_KIN"/>
    <property type="match status" value="1"/>
</dbReference>
<dbReference type="CDD" id="cd00082">
    <property type="entry name" value="HisKA"/>
    <property type="match status" value="1"/>
</dbReference>
<proteinExistence type="predicted"/>
<keyword evidence="3" id="KW-0418">Kinase</keyword>
<evidence type="ECO:0000313" key="8">
    <source>
        <dbReference type="Proteomes" id="UP000789570"/>
    </source>
</evidence>
<sequence>MNGYELLKNIRNNNATQSIPVILLSAKAEEGDSIIGLDKGASDYLTKPFSARELMARVRVNIKLSYLRQQLFLHQYHQAETKQLLFSISNKIHSGYNLKETLSSAVEEIHNILPSDRLFVVANEQYEGGNDVIVAFSAKDKNEKNLEGNTVKYTSEQIKKQSDPALFGKGDIGKKGMLCSSCGGSKLDDHFLIANKTLSEIENENKFIEPGSQISAIENMVQHSDHKDLEIAIIPKFYSFIVQKHVSLLAVAIIVNNSIWGWIKAHRLPNHNWLDWEKEFLQQISNQISLAITHSKLSEEKLKKDAQMEAAKAANEAKGQILANTSHELRTPLGAIIGVLSALEETPLTEDQKDMIDIMSRASDVVLSVVNDILDAAKMEAQKIKLMNRAFNLFDLVEKTIELFGERAGTKQIELILDCEPNKLPKFVISDPERLQQVLVNLLSNSIKFTDNGQIVFKISISSYDDVIEESSDASAAFEAKGQEIKGKSKLLVEIVDTGIGIEPAFIKVIFDSFSQGDASMTRRHDGTGLGLSICKHLVSINGGELRVQSELGKGSKFWFTWNVDPLEMTATQISSMPQIPQSITSSDEPTNLTFPSMIRSKRVLVIDSVENARHSLVKLISASVDKVDAFDSCEEGINKARQLKSEQNGSPYDLVFLNVYLETADSVKRAALQLRSICGQDLSIAFLVFWSVKGRALGKVLINQIGGHAAALCKPVMQKKLFDCLYNNSLFKQPSDVSDTSEYDMREYNAIRSLVDIRTEKYYFNNRRINDKVPMTIEADENHHRSRGEDLNAMIIDQECVIKDQKVNLIEPQVSNITSTGKEANVVIGVKRNVSEKNDNNPRAQKSRSRAMSKSKCILCVEDNPINLKVIKHQLSKLGYPTLSATNGQEAINLVEAEYAKLPSDHNSSSNPPEPPLRISLILMDCAMPILSGFDASRAIRMMQPPASNIPIIALTASAVQGTRDKCLESGMNDFLTKPLRIPELKEMLNKWLGNDE</sequence>
<dbReference type="FunFam" id="3.30.565.10:FF:000010">
    <property type="entry name" value="Sensor histidine kinase RcsC"/>
    <property type="match status" value="1"/>
</dbReference>
<evidence type="ECO:0000259" key="6">
    <source>
        <dbReference type="PROSITE" id="PS50110"/>
    </source>
</evidence>
<dbReference type="Proteomes" id="UP000789570">
    <property type="component" value="Unassembled WGS sequence"/>
</dbReference>
<dbReference type="PANTHER" id="PTHR45339">
    <property type="entry name" value="HYBRID SIGNAL TRANSDUCTION HISTIDINE KINASE J"/>
    <property type="match status" value="1"/>
</dbReference>
<evidence type="ECO:0000256" key="1">
    <source>
        <dbReference type="ARBA" id="ARBA00022553"/>
    </source>
</evidence>
<dbReference type="SUPFAM" id="SSF52172">
    <property type="entry name" value="CheY-like"/>
    <property type="match status" value="2"/>
</dbReference>
<dbReference type="InterPro" id="IPR011006">
    <property type="entry name" value="CheY-like_superfamily"/>
</dbReference>
<dbReference type="PANTHER" id="PTHR45339:SF5">
    <property type="entry name" value="HISTIDINE KINASE"/>
    <property type="match status" value="1"/>
</dbReference>
<organism evidence="7 8">
    <name type="scientific">Funneliformis caledonium</name>
    <dbReference type="NCBI Taxonomy" id="1117310"/>
    <lineage>
        <taxon>Eukaryota</taxon>
        <taxon>Fungi</taxon>
        <taxon>Fungi incertae sedis</taxon>
        <taxon>Mucoromycota</taxon>
        <taxon>Glomeromycotina</taxon>
        <taxon>Glomeromycetes</taxon>
        <taxon>Glomerales</taxon>
        <taxon>Glomeraceae</taxon>
        <taxon>Funneliformis</taxon>
    </lineage>
</organism>
<dbReference type="InterPro" id="IPR036890">
    <property type="entry name" value="HATPase_C_sf"/>
</dbReference>
<dbReference type="Gene3D" id="3.40.50.2300">
    <property type="match status" value="2"/>
</dbReference>
<dbReference type="GO" id="GO:0000155">
    <property type="term" value="F:phosphorelay sensor kinase activity"/>
    <property type="evidence" value="ECO:0007669"/>
    <property type="project" value="InterPro"/>
</dbReference>
<evidence type="ECO:0000259" key="5">
    <source>
        <dbReference type="PROSITE" id="PS50109"/>
    </source>
</evidence>
<dbReference type="CDD" id="cd16922">
    <property type="entry name" value="HATPase_EvgS-ArcB-TorS-like"/>
    <property type="match status" value="1"/>
</dbReference>
<feature type="modified residue" description="4-aspartylphosphate" evidence="4">
    <location>
        <position position="926"/>
    </location>
</feature>
<evidence type="ECO:0000313" key="7">
    <source>
        <dbReference type="EMBL" id="CAG8444813.1"/>
    </source>
</evidence>
<dbReference type="InterPro" id="IPR001789">
    <property type="entry name" value="Sig_transdc_resp-reg_receiver"/>
</dbReference>
<dbReference type="SMART" id="SM00448">
    <property type="entry name" value="REC"/>
    <property type="match status" value="1"/>
</dbReference>
<dbReference type="InterPro" id="IPR003661">
    <property type="entry name" value="HisK_dim/P_dom"/>
</dbReference>
<dbReference type="Gene3D" id="3.30.450.40">
    <property type="match status" value="1"/>
</dbReference>
<reference evidence="7" key="1">
    <citation type="submission" date="2021-06" db="EMBL/GenBank/DDBJ databases">
        <authorList>
            <person name="Kallberg Y."/>
            <person name="Tangrot J."/>
            <person name="Rosling A."/>
        </authorList>
    </citation>
    <scope>NUCLEOTIDE SEQUENCE</scope>
    <source>
        <strain evidence="7">UK204</strain>
    </source>
</reference>